<feature type="transmembrane region" description="Helical" evidence="1">
    <location>
        <begin position="31"/>
        <end position="50"/>
    </location>
</feature>
<evidence type="ECO:0000313" key="2">
    <source>
        <dbReference type="EMBL" id="JAH05278.1"/>
    </source>
</evidence>
<keyword evidence="1" id="KW-1133">Transmembrane helix</keyword>
<dbReference type="EMBL" id="GBXM01103299">
    <property type="protein sequence ID" value="JAH05278.1"/>
    <property type="molecule type" value="Transcribed_RNA"/>
</dbReference>
<accession>A0A0E9PN82</accession>
<dbReference type="AlphaFoldDB" id="A0A0E9PN82"/>
<evidence type="ECO:0000256" key="1">
    <source>
        <dbReference type="SAM" id="Phobius"/>
    </source>
</evidence>
<protein>
    <submittedName>
        <fullName evidence="2">Uncharacterized protein</fullName>
    </submittedName>
</protein>
<organism evidence="2">
    <name type="scientific">Anguilla anguilla</name>
    <name type="common">European freshwater eel</name>
    <name type="synonym">Muraena anguilla</name>
    <dbReference type="NCBI Taxonomy" id="7936"/>
    <lineage>
        <taxon>Eukaryota</taxon>
        <taxon>Metazoa</taxon>
        <taxon>Chordata</taxon>
        <taxon>Craniata</taxon>
        <taxon>Vertebrata</taxon>
        <taxon>Euteleostomi</taxon>
        <taxon>Actinopterygii</taxon>
        <taxon>Neopterygii</taxon>
        <taxon>Teleostei</taxon>
        <taxon>Anguilliformes</taxon>
        <taxon>Anguillidae</taxon>
        <taxon>Anguilla</taxon>
    </lineage>
</organism>
<keyword evidence="1" id="KW-0472">Membrane</keyword>
<proteinExistence type="predicted"/>
<keyword evidence="1" id="KW-0812">Transmembrane</keyword>
<name>A0A0E9PN82_ANGAN</name>
<sequence>MHYFVMRDVQVSNDVFALRNSSENFLRKDKAFVCLLLNFCSLCYSIYIYTHFLYYG</sequence>
<reference evidence="2" key="1">
    <citation type="submission" date="2014-11" db="EMBL/GenBank/DDBJ databases">
        <authorList>
            <person name="Amaro Gonzalez C."/>
        </authorList>
    </citation>
    <scope>NUCLEOTIDE SEQUENCE</scope>
</reference>
<reference evidence="2" key="2">
    <citation type="journal article" date="2015" name="Fish Shellfish Immunol.">
        <title>Early steps in the European eel (Anguilla anguilla)-Vibrio vulnificus interaction in the gills: Role of the RtxA13 toxin.</title>
        <authorList>
            <person name="Callol A."/>
            <person name="Pajuelo D."/>
            <person name="Ebbesson L."/>
            <person name="Teles M."/>
            <person name="MacKenzie S."/>
            <person name="Amaro C."/>
        </authorList>
    </citation>
    <scope>NUCLEOTIDE SEQUENCE</scope>
</reference>